<feature type="signal peptide" evidence="2">
    <location>
        <begin position="1"/>
        <end position="30"/>
    </location>
</feature>
<feature type="chain" id="PRO_5011690790" evidence="2">
    <location>
        <begin position="31"/>
        <end position="763"/>
    </location>
</feature>
<evidence type="ECO:0000313" key="3">
    <source>
        <dbReference type="EMBL" id="SDY85443.1"/>
    </source>
</evidence>
<dbReference type="Pfam" id="PF07676">
    <property type="entry name" value="PD40"/>
    <property type="match status" value="1"/>
</dbReference>
<protein>
    <submittedName>
        <fullName evidence="3">WD40-like Beta Propeller Repeat</fullName>
    </submittedName>
</protein>
<evidence type="ECO:0000313" key="4">
    <source>
        <dbReference type="Proteomes" id="UP000198891"/>
    </source>
</evidence>
<name>A0A1H3N9N0_9MICO</name>
<keyword evidence="2" id="KW-0732">Signal</keyword>
<evidence type="ECO:0000256" key="2">
    <source>
        <dbReference type="SAM" id="SignalP"/>
    </source>
</evidence>
<dbReference type="SUPFAM" id="SSF82171">
    <property type="entry name" value="DPP6 N-terminal domain-like"/>
    <property type="match status" value="1"/>
</dbReference>
<dbReference type="EMBL" id="FNPZ01000001">
    <property type="protein sequence ID" value="SDY85443.1"/>
    <property type="molecule type" value="Genomic_DNA"/>
</dbReference>
<dbReference type="OrthoDB" id="39703at2"/>
<feature type="region of interest" description="Disordered" evidence="1">
    <location>
        <begin position="29"/>
        <end position="62"/>
    </location>
</feature>
<dbReference type="InterPro" id="IPR011659">
    <property type="entry name" value="WD40"/>
</dbReference>
<accession>A0A1H3N9N0</accession>
<evidence type="ECO:0000256" key="1">
    <source>
        <dbReference type="SAM" id="MobiDB-lite"/>
    </source>
</evidence>
<dbReference type="RefSeq" id="WP_092551486.1">
    <property type="nucleotide sequence ID" value="NZ_FNPZ01000001.1"/>
</dbReference>
<feature type="compositionally biased region" description="Low complexity" evidence="1">
    <location>
        <begin position="29"/>
        <end position="42"/>
    </location>
</feature>
<dbReference type="PANTHER" id="PTHR30032:SF4">
    <property type="entry name" value="AMIDASE ENHANCER"/>
    <property type="match status" value="1"/>
</dbReference>
<dbReference type="PANTHER" id="PTHR30032">
    <property type="entry name" value="N-ACETYLMURAMOYL-L-ALANINE AMIDASE-RELATED"/>
    <property type="match status" value="1"/>
</dbReference>
<proteinExistence type="predicted"/>
<dbReference type="GO" id="GO:0030288">
    <property type="term" value="C:outer membrane-bounded periplasmic space"/>
    <property type="evidence" value="ECO:0007669"/>
    <property type="project" value="TreeGrafter"/>
</dbReference>
<dbReference type="InterPro" id="IPR051922">
    <property type="entry name" value="Bact_Sporulation_Assoc"/>
</dbReference>
<dbReference type="Proteomes" id="UP000198891">
    <property type="component" value="Unassembled WGS sequence"/>
</dbReference>
<dbReference type="AlphaFoldDB" id="A0A1H3N9N0"/>
<organism evidence="3 4">
    <name type="scientific">Herbiconiux ginsengi</name>
    <dbReference type="NCBI Taxonomy" id="381665"/>
    <lineage>
        <taxon>Bacteria</taxon>
        <taxon>Bacillati</taxon>
        <taxon>Actinomycetota</taxon>
        <taxon>Actinomycetes</taxon>
        <taxon>Micrococcales</taxon>
        <taxon>Microbacteriaceae</taxon>
        <taxon>Herbiconiux</taxon>
    </lineage>
</organism>
<dbReference type="Pfam" id="PF04122">
    <property type="entry name" value="CW_binding_2"/>
    <property type="match status" value="3"/>
</dbReference>
<dbReference type="Gene3D" id="2.120.10.30">
    <property type="entry name" value="TolB, C-terminal domain"/>
    <property type="match status" value="2"/>
</dbReference>
<reference evidence="3 4" key="1">
    <citation type="submission" date="2016-10" db="EMBL/GenBank/DDBJ databases">
        <authorList>
            <person name="de Groot N.N."/>
        </authorList>
    </citation>
    <scope>NUCLEOTIDE SEQUENCE [LARGE SCALE GENOMIC DNA]</scope>
    <source>
        <strain evidence="3 4">CGMCC 4.3491</strain>
    </source>
</reference>
<dbReference type="InterPro" id="IPR011042">
    <property type="entry name" value="6-blade_b-propeller_TolB-like"/>
</dbReference>
<feature type="compositionally biased region" description="Polar residues" evidence="1">
    <location>
        <begin position="43"/>
        <end position="62"/>
    </location>
</feature>
<dbReference type="InterPro" id="IPR007253">
    <property type="entry name" value="Cell_wall-bd_2"/>
</dbReference>
<dbReference type="STRING" id="381665.SAMN05216554_1753"/>
<keyword evidence="4" id="KW-1185">Reference proteome</keyword>
<sequence>MPAALRRRILPAVALSVAISLFAGLPEAQAAGGATPAPGETQLISASPTGTPGDDQSSQTSVSADGRFVAFTSAARNLTNLPVPPSKSQVYVRDVTSGQTVLVSVDAAGKAGGDGHSYDPSISDDGRYVAFTSYATDLDASVAFDGHSQIHLRDLMTGTTQLVSRNVAGTAAGIYNSFDPALSGDGSRLAFGSVATNLLPGTSVDVSQIFGAEMKSGAMTVVRILSVRDATLSSPGQIGNDDSYSPSLSRDGNVVAFSSQSTNLSSNAVSGTVSQIFLHAIDSGSTGLVSVATDSASGGNGDSNRPVVSADGRRIAYDSKAGNLSPKSVGTVDEQVYLRDTTAIPSELVSVNQFGDKAASGQSLSASLSDDGQRVAFVSYAKDLVRADTRGVRQVYWRDVRLGVTGLVSATVADPLRGSGGSGGGYPSISGDGRLVAFSAVRDLPGGTETEPAQTYLQGLQGPRVERIGGADRFAVSASASAKTFPPGVPVAYVASGAVFSDALSGSAIAGAQGGPVLLVGKDSVPDAIAAELRRLKPAKIVVLGGLNTISADVERALSAFGAGVSRIAGADRFAVSASISANGFAPGVDTAYVASGAVFPDALSGSAAAGLLGGPVLLVEKDSVPAAIAAELNRLKPKNIVVLGGINTISDATFMKLKPLATQIRRVDGADRFEVSANVSQDAFSGRDVVYVASGAVFPDALSGSAAAIADKSPVLLVTKDSIPPSVATQLDRLDPYRIVVLGGPNTISDTVKGALEEYLRR</sequence>
<gene>
    <name evidence="3" type="ORF">SAMN05216554_1753</name>
</gene>